<feature type="region of interest" description="Disordered" evidence="1">
    <location>
        <begin position="176"/>
        <end position="199"/>
    </location>
</feature>
<dbReference type="EMBL" id="ML006410">
    <property type="protein sequence ID" value="RKP16569.1"/>
    <property type="molecule type" value="Genomic_DNA"/>
</dbReference>
<sequence>MLKKILTFVVISQSLACSSIPRGQYVAKVPRFLESLLNSSQASDDDSHVKFEDEQDVESQYSDRIAEGAMEIDAAYDYPRDIDQAIPTANPFNHGSYTNTRVQTHLNHHANPHVYHYGQAFAFSNSSPFYYGAYHHAHDNRQAYANTQHTQSQSPYHIYPQTNHNTQAYPNTHVQTHPCHQVDHGVPNSSQDDNGQDNAITNPSYRIHSQGLNSQGLNQDYHHGYHKDPLVYGPPDTQHEKTSHQVNEEFSPLIISNARYIVTVLDRDNIGKRKNSDPETAEYQKARKMLNDLFLELKSIYKVRDVLRKVRNPLGARLETQVRTTIGSPEFLSREEKDKINNLFLQVGYQRIIRVLKKDMSWTRPILPRTVDAVLSSRKYFSETEIQKVIDLFRNGSNDTIMRSRQVVRNRLEMDQSWTRPVRDDVLHKIELDLTTGQMR</sequence>
<evidence type="ECO:0000256" key="1">
    <source>
        <dbReference type="SAM" id="MobiDB-lite"/>
    </source>
</evidence>
<accession>A0A4V1IZ24</accession>
<feature type="chain" id="PRO_5020922795" evidence="2">
    <location>
        <begin position="17"/>
        <end position="440"/>
    </location>
</feature>
<name>A0A4V1IZ24_ROZAC</name>
<gene>
    <name evidence="3" type="ORF">ROZALSC1DRAFT_25117</name>
</gene>
<dbReference type="AlphaFoldDB" id="A0A4V1IZ24"/>
<evidence type="ECO:0000313" key="3">
    <source>
        <dbReference type="EMBL" id="RKP16569.1"/>
    </source>
</evidence>
<evidence type="ECO:0000256" key="2">
    <source>
        <dbReference type="SAM" id="SignalP"/>
    </source>
</evidence>
<organism evidence="3 4">
    <name type="scientific">Rozella allomycis (strain CSF55)</name>
    <dbReference type="NCBI Taxonomy" id="988480"/>
    <lineage>
        <taxon>Eukaryota</taxon>
        <taxon>Fungi</taxon>
        <taxon>Fungi incertae sedis</taxon>
        <taxon>Cryptomycota</taxon>
        <taxon>Cryptomycota incertae sedis</taxon>
        <taxon>Rozella</taxon>
    </lineage>
</organism>
<dbReference type="Proteomes" id="UP000281549">
    <property type="component" value="Unassembled WGS sequence"/>
</dbReference>
<reference evidence="4" key="1">
    <citation type="journal article" date="2018" name="Nat. Microbiol.">
        <title>Leveraging single-cell genomics to expand the fungal tree of life.</title>
        <authorList>
            <person name="Ahrendt S.R."/>
            <person name="Quandt C.A."/>
            <person name="Ciobanu D."/>
            <person name="Clum A."/>
            <person name="Salamov A."/>
            <person name="Andreopoulos B."/>
            <person name="Cheng J.F."/>
            <person name="Woyke T."/>
            <person name="Pelin A."/>
            <person name="Henrissat B."/>
            <person name="Reynolds N.K."/>
            <person name="Benny G.L."/>
            <person name="Smith M.E."/>
            <person name="James T.Y."/>
            <person name="Grigoriev I.V."/>
        </authorList>
    </citation>
    <scope>NUCLEOTIDE SEQUENCE [LARGE SCALE GENOMIC DNA]</scope>
    <source>
        <strain evidence="4">CSF55</strain>
    </source>
</reference>
<protein>
    <submittedName>
        <fullName evidence="3">Uncharacterized protein</fullName>
    </submittedName>
</protein>
<feature type="signal peptide" evidence="2">
    <location>
        <begin position="1"/>
        <end position="16"/>
    </location>
</feature>
<feature type="compositionally biased region" description="Polar residues" evidence="1">
    <location>
        <begin position="187"/>
        <end position="199"/>
    </location>
</feature>
<keyword evidence="2" id="KW-0732">Signal</keyword>
<evidence type="ECO:0000313" key="4">
    <source>
        <dbReference type="Proteomes" id="UP000281549"/>
    </source>
</evidence>
<proteinExistence type="predicted"/>